<proteinExistence type="predicted"/>
<evidence type="ECO:0000313" key="1">
    <source>
        <dbReference type="EMBL" id="BDR81231.1"/>
    </source>
</evidence>
<protein>
    <submittedName>
        <fullName evidence="1">Uncharacterized protein</fullName>
    </submittedName>
</protein>
<dbReference type="AlphaFoldDB" id="A0ABC8EE38"/>
<evidence type="ECO:0000313" key="2">
    <source>
        <dbReference type="Proteomes" id="UP001321763"/>
    </source>
</evidence>
<organism evidence="1 2">
    <name type="scientific">Clostridium tetani</name>
    <dbReference type="NCBI Taxonomy" id="1513"/>
    <lineage>
        <taxon>Bacteria</taxon>
        <taxon>Bacillati</taxon>
        <taxon>Bacillota</taxon>
        <taxon>Clostridia</taxon>
        <taxon>Eubacteriales</taxon>
        <taxon>Clostridiaceae</taxon>
        <taxon>Clostridium</taxon>
    </lineage>
</organism>
<reference evidence="1 2" key="1">
    <citation type="submission" date="2022-09" db="EMBL/GenBank/DDBJ databases">
        <title>complete genome sequences of Clostridium tetani str. KHSU-234311-028 isolated from soil.</title>
        <authorList>
            <person name="Sekizuka T."/>
            <person name="Shitada C."/>
            <person name="Takahashi M."/>
            <person name="Kuroda M."/>
        </authorList>
    </citation>
    <scope>NUCLEOTIDE SEQUENCE [LARGE SCALE GENOMIC DNA]</scope>
    <source>
        <strain evidence="1 2">KHSU-234311-028</strain>
    </source>
</reference>
<name>A0ABC8EE38_CLOTA</name>
<gene>
    <name evidence="1" type="ORF">K234311028_14770</name>
</gene>
<dbReference type="RefSeq" id="WP_164967873.1">
    <property type="nucleotide sequence ID" value="NZ_AP026806.1"/>
</dbReference>
<dbReference type="Proteomes" id="UP001321763">
    <property type="component" value="Chromosome"/>
</dbReference>
<accession>A0ABC8EE38</accession>
<sequence length="56" mass="6741">MEMDNMSMEELMKMKETFESSDRRKDKHDKCPKCGEVNIYTKNVYLDINCCCHKRC</sequence>
<dbReference type="EMBL" id="AP026818">
    <property type="protein sequence ID" value="BDR81231.1"/>
    <property type="molecule type" value="Genomic_DNA"/>
</dbReference>